<dbReference type="EMBL" id="JAMYQB010000005">
    <property type="protein sequence ID" value="MER9404269.1"/>
    <property type="molecule type" value="Genomic_DNA"/>
</dbReference>
<organism evidence="18 19">
    <name type="scientific">Mesorhizobium caraganae</name>
    <dbReference type="NCBI Taxonomy" id="483206"/>
    <lineage>
        <taxon>Bacteria</taxon>
        <taxon>Pseudomonadati</taxon>
        <taxon>Pseudomonadota</taxon>
        <taxon>Alphaproteobacteria</taxon>
        <taxon>Hyphomicrobiales</taxon>
        <taxon>Phyllobacteriaceae</taxon>
        <taxon>Mesorhizobium</taxon>
    </lineage>
</organism>
<protein>
    <recommendedName>
        <fullName evidence="15">ATP synthase subunit b</fullName>
    </recommendedName>
    <alternativeName>
        <fullName evidence="15">ATP synthase F(0) sector subunit b</fullName>
    </alternativeName>
    <alternativeName>
        <fullName evidence="15">ATPase subunit I</fullName>
    </alternativeName>
    <alternativeName>
        <fullName evidence="15">F-type ATPase subunit b</fullName>
        <shortName evidence="15">F-ATPase subunit b</shortName>
    </alternativeName>
</protein>
<sequence>MDATSLATLWATVALIIFLGIAVYIKVPGLMAKALDARAAKISNELDEARKLREEAQQLLGQYQKKRKEAEQEAAAIVAAAKREADMLAAEAHKKTEDYVVRRTALAEQKIGQAEREAVAEVRASAVDIAVEAARAVLAAKVDAKAGADLFKSALQDVKAKLNWVG</sequence>
<dbReference type="PANTHER" id="PTHR33445">
    <property type="entry name" value="ATP SYNTHASE SUBUNIT B', CHLOROPLASTIC"/>
    <property type="match status" value="1"/>
</dbReference>
<comment type="subcellular location">
    <subcellularLocation>
        <location evidence="1">Cell inner membrane</location>
        <topology evidence="1">Single-pass membrane protein</topology>
    </subcellularLocation>
    <subcellularLocation>
        <location evidence="15">Cell membrane</location>
        <topology evidence="15">Single-pass membrane protein</topology>
    </subcellularLocation>
</comment>
<evidence type="ECO:0000256" key="5">
    <source>
        <dbReference type="ARBA" id="ARBA00022547"/>
    </source>
</evidence>
<evidence type="ECO:0000256" key="11">
    <source>
        <dbReference type="ARBA" id="ARBA00023310"/>
    </source>
</evidence>
<name>A0ABV1YXQ7_9HYPH</name>
<evidence type="ECO:0000256" key="6">
    <source>
        <dbReference type="ARBA" id="ARBA00022692"/>
    </source>
</evidence>
<dbReference type="NCBIfam" id="NF006611">
    <property type="entry name" value="PRK09173.1"/>
    <property type="match status" value="1"/>
</dbReference>
<evidence type="ECO:0000256" key="17">
    <source>
        <dbReference type="SAM" id="Coils"/>
    </source>
</evidence>
<comment type="caution">
    <text evidence="18">The sequence shown here is derived from an EMBL/GenBank/DDBJ whole genome shotgun (WGS) entry which is preliminary data.</text>
</comment>
<evidence type="ECO:0000256" key="8">
    <source>
        <dbReference type="ARBA" id="ARBA00022989"/>
    </source>
</evidence>
<evidence type="ECO:0000256" key="12">
    <source>
        <dbReference type="ARBA" id="ARBA00025198"/>
    </source>
</evidence>
<dbReference type="CDD" id="cd06503">
    <property type="entry name" value="ATP-synt_Fo_b"/>
    <property type="match status" value="1"/>
</dbReference>
<evidence type="ECO:0000256" key="10">
    <source>
        <dbReference type="ARBA" id="ARBA00023136"/>
    </source>
</evidence>
<dbReference type="HAMAP" id="MF_01398">
    <property type="entry name" value="ATP_synth_b_bprime"/>
    <property type="match status" value="1"/>
</dbReference>
<comment type="function">
    <text evidence="13">Component of the F(0) channel, it forms part of the peripheral stalk, linking F(1) to F(0). The b'-subunit is a diverged and duplicated form of b found in plants and photosynthetic bacteria.</text>
</comment>
<keyword evidence="10 15" id="KW-0472">Membrane</keyword>
<evidence type="ECO:0000256" key="1">
    <source>
        <dbReference type="ARBA" id="ARBA00004377"/>
    </source>
</evidence>
<evidence type="ECO:0000256" key="16">
    <source>
        <dbReference type="RuleBase" id="RU003848"/>
    </source>
</evidence>
<dbReference type="RefSeq" id="WP_352557347.1">
    <property type="nucleotide sequence ID" value="NZ_JAMYQB010000005.1"/>
</dbReference>
<keyword evidence="5 15" id="KW-0138">CF(0)</keyword>
<feature type="transmembrane region" description="Helical" evidence="15">
    <location>
        <begin position="6"/>
        <end position="25"/>
    </location>
</feature>
<dbReference type="PANTHER" id="PTHR33445:SF1">
    <property type="entry name" value="ATP SYNTHASE SUBUNIT B"/>
    <property type="match status" value="1"/>
</dbReference>
<keyword evidence="4 15" id="KW-1003">Cell membrane</keyword>
<evidence type="ECO:0000256" key="2">
    <source>
        <dbReference type="ARBA" id="ARBA00005513"/>
    </source>
</evidence>
<evidence type="ECO:0000256" key="4">
    <source>
        <dbReference type="ARBA" id="ARBA00022475"/>
    </source>
</evidence>
<keyword evidence="7 15" id="KW-0375">Hydrogen ion transport</keyword>
<evidence type="ECO:0000256" key="7">
    <source>
        <dbReference type="ARBA" id="ARBA00022781"/>
    </source>
</evidence>
<keyword evidence="11 15" id="KW-0066">ATP synthesis</keyword>
<accession>A0ABV1YXQ7</accession>
<dbReference type="Pfam" id="PF00430">
    <property type="entry name" value="ATP-synt_B"/>
    <property type="match status" value="1"/>
</dbReference>
<comment type="similarity">
    <text evidence="2 15 16">Belongs to the ATPase B chain family.</text>
</comment>
<proteinExistence type="inferred from homology"/>
<keyword evidence="19" id="KW-1185">Reference proteome</keyword>
<evidence type="ECO:0000256" key="15">
    <source>
        <dbReference type="HAMAP-Rule" id="MF_01398"/>
    </source>
</evidence>
<keyword evidence="3 15" id="KW-0813">Transport</keyword>
<reference evidence="18 19" key="1">
    <citation type="journal article" date="2024" name="Proc. Natl. Acad. Sci. U.S.A.">
        <title>The evolutionary genomics of adaptation to stress in wild rhizobium bacteria.</title>
        <authorList>
            <person name="Kehlet-Delgado H."/>
            <person name="Montoya A.P."/>
            <person name="Jensen K.T."/>
            <person name="Wendlandt C.E."/>
            <person name="Dexheimer C."/>
            <person name="Roberts M."/>
            <person name="Torres Martinez L."/>
            <person name="Friesen M.L."/>
            <person name="Griffitts J.S."/>
            <person name="Porter S.S."/>
        </authorList>
    </citation>
    <scope>NUCLEOTIDE SEQUENCE [LARGE SCALE GENOMIC DNA]</scope>
    <source>
        <strain evidence="18 19">M0641</strain>
    </source>
</reference>
<dbReference type="Proteomes" id="UP001433071">
    <property type="component" value="Unassembled WGS sequence"/>
</dbReference>
<keyword evidence="17" id="KW-0175">Coiled coil</keyword>
<feature type="coiled-coil region" evidence="17">
    <location>
        <begin position="32"/>
        <end position="80"/>
    </location>
</feature>
<comment type="subunit">
    <text evidence="14 15">F-type ATPases have 2 components, F(1) - the catalytic core - and F(0) - the membrane proton channel. F(1) has five subunits: alpha(3), beta(3), gamma(1), delta(1), epsilon(1). F(0) has three main subunits: a(1), b(2) and c(10-14). The alpha and beta chains form an alternating ring which encloses part of the gamma chain. F(1) is attached to F(0) by a central stalk formed by the gamma and epsilon chains, while a peripheral stalk is formed by the delta and b chains.</text>
</comment>
<evidence type="ECO:0000256" key="14">
    <source>
        <dbReference type="ARBA" id="ARBA00025830"/>
    </source>
</evidence>
<keyword evidence="8 15" id="KW-1133">Transmembrane helix</keyword>
<dbReference type="InterPro" id="IPR002146">
    <property type="entry name" value="ATP_synth_b/b'su_bac/chlpt"/>
</dbReference>
<evidence type="ECO:0000256" key="13">
    <source>
        <dbReference type="ARBA" id="ARBA00025614"/>
    </source>
</evidence>
<keyword evidence="9 15" id="KW-0406">Ion transport</keyword>
<evidence type="ECO:0000313" key="19">
    <source>
        <dbReference type="Proteomes" id="UP001433071"/>
    </source>
</evidence>
<gene>
    <name evidence="15" type="primary">atpF</name>
    <name evidence="18" type="ORF">NKI36_09420</name>
</gene>
<evidence type="ECO:0000256" key="3">
    <source>
        <dbReference type="ARBA" id="ARBA00022448"/>
    </source>
</evidence>
<evidence type="ECO:0000256" key="9">
    <source>
        <dbReference type="ARBA" id="ARBA00023065"/>
    </source>
</evidence>
<comment type="function">
    <text evidence="12 15">F(1)F(0) ATP synthase produces ATP from ADP in the presence of a proton or sodium gradient. F-type ATPases consist of two structural domains, F(1) containing the extramembraneous catalytic core and F(0) containing the membrane proton channel, linked together by a central stalk and a peripheral stalk. During catalysis, ATP synthesis in the catalytic domain of F(1) is coupled via a rotary mechanism of the central stalk subunits to proton translocation.</text>
</comment>
<keyword evidence="6 15" id="KW-0812">Transmembrane</keyword>
<evidence type="ECO:0000313" key="18">
    <source>
        <dbReference type="EMBL" id="MER9404269.1"/>
    </source>
</evidence>
<dbReference type="InterPro" id="IPR050059">
    <property type="entry name" value="ATP_synthase_B_chain"/>
</dbReference>